<reference evidence="7" key="2">
    <citation type="submission" date="2020-09" db="EMBL/GenBank/DDBJ databases">
        <authorList>
            <person name="Sun Q."/>
            <person name="Sedlacek I."/>
        </authorList>
    </citation>
    <scope>NUCLEOTIDE SEQUENCE</scope>
    <source>
        <strain evidence="7">CCM 7905</strain>
    </source>
</reference>
<proteinExistence type="predicted"/>
<sequence length="417" mass="44040">MFKFCGRKLARAPHVVQITPAGLRTPADIAGRPPAFPRLRKNVSVADLETIFSQLRRAPDVEAVNLFAYDASDRLILAAAGDAVLGADAGSVVVIGDRYGALTLGAAGTLGATDVRVHQDALTGEIALARNASATGVVGGYRNLPLGEELVAGAEVVLLQLPRALAELTELAETVARWASPTVRLYAAGRVKHMTRSMNDVLAHSFTDVQATRAAQKSRGLIASGPIVRTDFSYPVTSRIDELDLDVVAHGAVFAGDKYDVGTRFLMSFLDTMRPDAHIIVDLGCGTGILAVEAARRRPAATVVATDRSSAAVASTLATATKAGVAVEVMRDDAMASMSDSSVDLILCNPPFHENAAVHTGGAEKLFAAAKRVLRPGGELWTVHNAHLHFRPMLGRVVGPTDTVGRNAKFTVTRSVR</sequence>
<evidence type="ECO:0000256" key="2">
    <source>
        <dbReference type="ARBA" id="ARBA00022552"/>
    </source>
</evidence>
<dbReference type="InterPro" id="IPR007848">
    <property type="entry name" value="Small_mtfrase_dom"/>
</dbReference>
<dbReference type="PROSITE" id="PS00092">
    <property type="entry name" value="N6_MTASE"/>
    <property type="match status" value="1"/>
</dbReference>
<feature type="domain" description="Methyltransferase small" evidence="5">
    <location>
        <begin position="245"/>
        <end position="413"/>
    </location>
</feature>
<accession>A0A917FZV3</accession>
<dbReference type="InterPro" id="IPR002052">
    <property type="entry name" value="DNA_methylase_N6_adenine_CS"/>
</dbReference>
<keyword evidence="4" id="KW-0808">Transferase</keyword>
<dbReference type="Proteomes" id="UP000654257">
    <property type="component" value="Unassembled WGS sequence"/>
</dbReference>
<evidence type="ECO:0000259" key="5">
    <source>
        <dbReference type="Pfam" id="PF05175"/>
    </source>
</evidence>
<evidence type="ECO:0000313" key="7">
    <source>
        <dbReference type="EMBL" id="GGG15464.1"/>
    </source>
</evidence>
<organism evidence="7 8">
    <name type="scientific">Rhodococcoides trifolii</name>
    <dbReference type="NCBI Taxonomy" id="908250"/>
    <lineage>
        <taxon>Bacteria</taxon>
        <taxon>Bacillati</taxon>
        <taxon>Actinomycetota</taxon>
        <taxon>Actinomycetes</taxon>
        <taxon>Mycobacteriales</taxon>
        <taxon>Nocardiaceae</taxon>
        <taxon>Rhodococcoides</taxon>
    </lineage>
</organism>
<keyword evidence="3 7" id="KW-0489">Methyltransferase</keyword>
<dbReference type="Gene3D" id="3.40.50.150">
    <property type="entry name" value="Vaccinia Virus protein VP39"/>
    <property type="match status" value="2"/>
</dbReference>
<comment type="caution">
    <text evidence="7">The sequence shown here is derived from an EMBL/GenBank/DDBJ whole genome shotgun (WGS) entry which is preliminary data.</text>
</comment>
<protein>
    <submittedName>
        <fullName evidence="7">16S RNA G1207 methylase RsmC</fullName>
    </submittedName>
</protein>
<dbReference type="SUPFAM" id="SSF53335">
    <property type="entry name" value="S-adenosyl-L-methionine-dependent methyltransferases"/>
    <property type="match status" value="1"/>
</dbReference>
<dbReference type="PANTHER" id="PTHR47816">
    <property type="entry name" value="RIBOSOMAL RNA SMALL SUBUNIT METHYLTRANSFERASE C"/>
    <property type="match status" value="1"/>
</dbReference>
<dbReference type="InterPro" id="IPR046977">
    <property type="entry name" value="RsmC/RlmG"/>
</dbReference>
<dbReference type="GO" id="GO:0032259">
    <property type="term" value="P:methylation"/>
    <property type="evidence" value="ECO:0007669"/>
    <property type="project" value="UniProtKB-KW"/>
</dbReference>
<feature type="domain" description="RlmG N-terminal" evidence="6">
    <location>
        <begin position="52"/>
        <end position="221"/>
    </location>
</feature>
<name>A0A917FZV3_9NOCA</name>
<dbReference type="GO" id="GO:0003676">
    <property type="term" value="F:nucleic acid binding"/>
    <property type="evidence" value="ECO:0007669"/>
    <property type="project" value="InterPro"/>
</dbReference>
<dbReference type="Pfam" id="PF05175">
    <property type="entry name" value="MTS"/>
    <property type="match status" value="1"/>
</dbReference>
<evidence type="ECO:0000259" key="6">
    <source>
        <dbReference type="Pfam" id="PF26049"/>
    </source>
</evidence>
<dbReference type="GO" id="GO:0006364">
    <property type="term" value="P:rRNA processing"/>
    <property type="evidence" value="ECO:0007669"/>
    <property type="project" value="UniProtKB-KW"/>
</dbReference>
<dbReference type="EMBL" id="BMCU01000003">
    <property type="protein sequence ID" value="GGG15464.1"/>
    <property type="molecule type" value="Genomic_DNA"/>
</dbReference>
<gene>
    <name evidence="7" type="ORF">GCM10007304_31920</name>
</gene>
<evidence type="ECO:0000256" key="3">
    <source>
        <dbReference type="ARBA" id="ARBA00022603"/>
    </source>
</evidence>
<evidence type="ECO:0000256" key="1">
    <source>
        <dbReference type="ARBA" id="ARBA00022490"/>
    </source>
</evidence>
<keyword evidence="8" id="KW-1185">Reference proteome</keyword>
<reference evidence="7" key="1">
    <citation type="journal article" date="2014" name="Int. J. Syst. Evol. Microbiol.">
        <title>Complete genome sequence of Corynebacterium casei LMG S-19264T (=DSM 44701T), isolated from a smear-ripened cheese.</title>
        <authorList>
            <consortium name="US DOE Joint Genome Institute (JGI-PGF)"/>
            <person name="Walter F."/>
            <person name="Albersmeier A."/>
            <person name="Kalinowski J."/>
            <person name="Ruckert C."/>
        </authorList>
    </citation>
    <scope>NUCLEOTIDE SEQUENCE</scope>
    <source>
        <strain evidence="7">CCM 7905</strain>
    </source>
</reference>
<dbReference type="Pfam" id="PF26049">
    <property type="entry name" value="RLMG_N"/>
    <property type="match status" value="1"/>
</dbReference>
<dbReference type="GO" id="GO:0008170">
    <property type="term" value="F:N-methyltransferase activity"/>
    <property type="evidence" value="ECO:0007669"/>
    <property type="project" value="UniProtKB-ARBA"/>
</dbReference>
<dbReference type="PANTHER" id="PTHR47816:SF5">
    <property type="entry name" value="RIBOSOMAL RNA LARGE SUBUNIT METHYLTRANSFERASE G"/>
    <property type="match status" value="1"/>
</dbReference>
<evidence type="ECO:0000256" key="4">
    <source>
        <dbReference type="ARBA" id="ARBA00022679"/>
    </source>
</evidence>
<evidence type="ECO:0000313" key="8">
    <source>
        <dbReference type="Proteomes" id="UP000654257"/>
    </source>
</evidence>
<dbReference type="GO" id="GO:0008757">
    <property type="term" value="F:S-adenosylmethionine-dependent methyltransferase activity"/>
    <property type="evidence" value="ECO:0007669"/>
    <property type="project" value="InterPro"/>
</dbReference>
<dbReference type="InterPro" id="IPR029063">
    <property type="entry name" value="SAM-dependent_MTases_sf"/>
</dbReference>
<dbReference type="InterPro" id="IPR058679">
    <property type="entry name" value="RlmG_N"/>
</dbReference>
<dbReference type="CDD" id="cd02440">
    <property type="entry name" value="AdoMet_MTases"/>
    <property type="match status" value="1"/>
</dbReference>
<keyword evidence="2" id="KW-0698">rRNA processing</keyword>
<dbReference type="AlphaFoldDB" id="A0A917FZV3"/>
<keyword evidence="1" id="KW-0963">Cytoplasm</keyword>